<feature type="transmembrane region" description="Helical" evidence="1">
    <location>
        <begin position="12"/>
        <end position="35"/>
    </location>
</feature>
<dbReference type="AlphaFoldDB" id="A0LWF8"/>
<dbReference type="InParanoid" id="A0LWF8"/>
<keyword evidence="1" id="KW-0472">Membrane</keyword>
<evidence type="ECO:0000313" key="2">
    <source>
        <dbReference type="EMBL" id="ABK53768.1"/>
    </source>
</evidence>
<proteinExistence type="predicted"/>
<dbReference type="Pfam" id="PF14110">
    <property type="entry name" value="DUF4282"/>
    <property type="match status" value="1"/>
</dbReference>
<dbReference type="STRING" id="351607.Acel_1996"/>
<keyword evidence="3" id="KW-1185">Reference proteome</keyword>
<dbReference type="InterPro" id="IPR025557">
    <property type="entry name" value="DUF4282"/>
</dbReference>
<organism evidence="2 3">
    <name type="scientific">Acidothermus cellulolyticus (strain ATCC 43068 / DSM 8971 / 11B)</name>
    <dbReference type="NCBI Taxonomy" id="351607"/>
    <lineage>
        <taxon>Bacteria</taxon>
        <taxon>Bacillati</taxon>
        <taxon>Actinomycetota</taxon>
        <taxon>Actinomycetes</taxon>
        <taxon>Acidothermales</taxon>
        <taxon>Acidothermaceae</taxon>
        <taxon>Acidothermus</taxon>
    </lineage>
</organism>
<keyword evidence="1" id="KW-0812">Transmembrane</keyword>
<dbReference type="RefSeq" id="WP_011720831.1">
    <property type="nucleotide sequence ID" value="NC_008578.1"/>
</dbReference>
<dbReference type="KEGG" id="ace:Acel_1996"/>
<dbReference type="EMBL" id="CP000481">
    <property type="protein sequence ID" value="ABK53768.1"/>
    <property type="molecule type" value="Genomic_DNA"/>
</dbReference>
<dbReference type="HOGENOM" id="CLU_2748493_0_0_11"/>
<evidence type="ECO:0000313" key="3">
    <source>
        <dbReference type="Proteomes" id="UP000008221"/>
    </source>
</evidence>
<evidence type="ECO:0000256" key="1">
    <source>
        <dbReference type="SAM" id="Phobius"/>
    </source>
</evidence>
<name>A0LWF8_ACIC1</name>
<gene>
    <name evidence="2" type="ordered locus">Acel_1996</name>
</gene>
<protein>
    <submittedName>
        <fullName evidence="2">Uncharacterized protein</fullName>
    </submittedName>
</protein>
<keyword evidence="1" id="KW-1133">Transmembrane helix</keyword>
<dbReference type="Proteomes" id="UP000008221">
    <property type="component" value="Chromosome"/>
</dbReference>
<reference evidence="2 3" key="1">
    <citation type="journal article" date="2009" name="Genome Res.">
        <title>Complete genome of the cellulolytic thermophile Acidothermus cellulolyticus 11B provides insights into its ecophysiological and evolutionary adaptations.</title>
        <authorList>
            <person name="Barabote R.D."/>
            <person name="Xie G."/>
            <person name="Leu D.H."/>
            <person name="Normand P."/>
            <person name="Necsulea A."/>
            <person name="Daubin V."/>
            <person name="Medigue C."/>
            <person name="Adney W.S."/>
            <person name="Xu X.C."/>
            <person name="Lapidus A."/>
            <person name="Parales R.E."/>
            <person name="Detter C."/>
            <person name="Pujic P."/>
            <person name="Bruce D."/>
            <person name="Lavire C."/>
            <person name="Challacombe J.F."/>
            <person name="Brettin T.S."/>
            <person name="Berry A.M."/>
        </authorList>
    </citation>
    <scope>NUCLEOTIDE SEQUENCE [LARGE SCALE GENOMIC DNA]</scope>
    <source>
        <strain evidence="3">ATCC 43068 / DSM 8971 / 11B</strain>
    </source>
</reference>
<accession>A0LWF8</accession>
<sequence length="70" mass="7837">MSVITSFMLSPVFGVLTLLIIGPLGFILSLIYWRLLMEFFVAFFRIHDQLNVIAQKMTETPVSAMTAAQG</sequence>